<proteinExistence type="predicted"/>
<dbReference type="PANTHER" id="PTHR42847:SF4">
    <property type="entry name" value="ALKANESULFONATE MONOOXYGENASE-RELATED"/>
    <property type="match status" value="1"/>
</dbReference>
<evidence type="ECO:0000256" key="1">
    <source>
        <dbReference type="ARBA" id="ARBA00022630"/>
    </source>
</evidence>
<evidence type="ECO:0000259" key="5">
    <source>
        <dbReference type="Pfam" id="PF00296"/>
    </source>
</evidence>
<dbReference type="NCBIfam" id="TIGR03621">
    <property type="entry name" value="F420_MSMEG_2516"/>
    <property type="match status" value="1"/>
</dbReference>
<dbReference type="InterPro" id="IPR019923">
    <property type="entry name" value="Lucif-like_OxRdtase_MSMEG_2516"/>
</dbReference>
<dbReference type="STRING" id="490629.SAMN05216266_101485"/>
<keyword evidence="2" id="KW-0288">FMN</keyword>
<dbReference type="EMBL" id="FOKG01000001">
    <property type="protein sequence ID" value="SFA79660.1"/>
    <property type="molecule type" value="Genomic_DNA"/>
</dbReference>
<dbReference type="Proteomes" id="UP000243799">
    <property type="component" value="Unassembled WGS sequence"/>
</dbReference>
<keyword evidence="4" id="KW-0503">Monooxygenase</keyword>
<evidence type="ECO:0000256" key="2">
    <source>
        <dbReference type="ARBA" id="ARBA00022643"/>
    </source>
</evidence>
<accession>A0A1I0VUS6</accession>
<dbReference type="OrthoDB" id="4288123at2"/>
<protein>
    <submittedName>
        <fullName evidence="6">Probable F420-dependent oxidoreductase, MSMEG_2516 family</fullName>
    </submittedName>
</protein>
<dbReference type="InterPro" id="IPR011251">
    <property type="entry name" value="Luciferase-like_dom"/>
</dbReference>
<dbReference type="Gene3D" id="3.20.20.30">
    <property type="entry name" value="Luciferase-like domain"/>
    <property type="match status" value="1"/>
</dbReference>
<dbReference type="CDD" id="cd01097">
    <property type="entry name" value="Tetrahydromethanopterin_reductase"/>
    <property type="match status" value="1"/>
</dbReference>
<reference evidence="7" key="1">
    <citation type="submission" date="2016-10" db="EMBL/GenBank/DDBJ databases">
        <authorList>
            <person name="Varghese N."/>
            <person name="Submissions S."/>
        </authorList>
    </citation>
    <scope>NUCLEOTIDE SEQUENCE [LARGE SCALE GENOMIC DNA]</scope>
    <source>
        <strain evidence="7">CGMCC 4.3568</strain>
    </source>
</reference>
<sequence length="293" mass="32371">MTSPHPFRFGVNMLVPTDRSGWVEKCRKAEEFGYDVVGVADHLGMPAPFPALVLAAEATERVRLNTFVLNAAFYNPALLAREVAGTDQFTEGRLELGLGAGYVQQEFETAGIPFERPGRRIDHLARTVTELERLFADPEYQPRPAQPSGPPLLLAGRGDRLLTLAARHAKIIGFTGAAAGDGRFPRLDTAEGVDERVAFARKQLGDRADDVELNILVQRVAVTTDRRRTLEKLAEEAPDLTAEQLGEVPTILAGTPAQLAEQLRERRERFGFSYVTVLEDNLEKFAPVIELLR</sequence>
<keyword evidence="1" id="KW-0285">Flavoprotein</keyword>
<gene>
    <name evidence="6" type="ORF">SAMN05216266_101485</name>
</gene>
<organism evidence="6 7">
    <name type="scientific">Amycolatopsis marina</name>
    <dbReference type="NCBI Taxonomy" id="490629"/>
    <lineage>
        <taxon>Bacteria</taxon>
        <taxon>Bacillati</taxon>
        <taxon>Actinomycetota</taxon>
        <taxon>Actinomycetes</taxon>
        <taxon>Pseudonocardiales</taxon>
        <taxon>Pseudonocardiaceae</taxon>
        <taxon>Amycolatopsis</taxon>
    </lineage>
</organism>
<dbReference type="GO" id="GO:0008726">
    <property type="term" value="F:alkanesulfonate monooxygenase activity"/>
    <property type="evidence" value="ECO:0007669"/>
    <property type="project" value="TreeGrafter"/>
</dbReference>
<dbReference type="SUPFAM" id="SSF51679">
    <property type="entry name" value="Bacterial luciferase-like"/>
    <property type="match status" value="1"/>
</dbReference>
<dbReference type="InterPro" id="IPR050172">
    <property type="entry name" value="SsuD_RutA_monooxygenase"/>
</dbReference>
<evidence type="ECO:0000256" key="4">
    <source>
        <dbReference type="ARBA" id="ARBA00023033"/>
    </source>
</evidence>
<dbReference type="PANTHER" id="PTHR42847">
    <property type="entry name" value="ALKANESULFONATE MONOOXYGENASE"/>
    <property type="match status" value="1"/>
</dbReference>
<dbReference type="AlphaFoldDB" id="A0A1I0VUS6"/>
<dbReference type="RefSeq" id="WP_091668701.1">
    <property type="nucleotide sequence ID" value="NZ_FOKG01000001.1"/>
</dbReference>
<evidence type="ECO:0000313" key="7">
    <source>
        <dbReference type="Proteomes" id="UP000243799"/>
    </source>
</evidence>
<evidence type="ECO:0000256" key="3">
    <source>
        <dbReference type="ARBA" id="ARBA00023002"/>
    </source>
</evidence>
<dbReference type="Pfam" id="PF00296">
    <property type="entry name" value="Bac_luciferase"/>
    <property type="match status" value="1"/>
</dbReference>
<dbReference type="GO" id="GO:0046306">
    <property type="term" value="P:alkanesulfonate catabolic process"/>
    <property type="evidence" value="ECO:0007669"/>
    <property type="project" value="TreeGrafter"/>
</dbReference>
<keyword evidence="7" id="KW-1185">Reference proteome</keyword>
<evidence type="ECO:0000313" key="6">
    <source>
        <dbReference type="EMBL" id="SFA79660.1"/>
    </source>
</evidence>
<feature type="domain" description="Luciferase-like" evidence="5">
    <location>
        <begin position="22"/>
        <end position="270"/>
    </location>
</feature>
<dbReference type="InterPro" id="IPR036661">
    <property type="entry name" value="Luciferase-like_sf"/>
</dbReference>
<name>A0A1I0VUS6_9PSEU</name>
<keyword evidence="3" id="KW-0560">Oxidoreductase</keyword>